<organism evidence="2 3">
    <name type="scientific">Alteracholeplasma palmae (strain ATCC 49389 / J233)</name>
    <name type="common">Acholeplasma palmae</name>
    <dbReference type="NCBI Taxonomy" id="1318466"/>
    <lineage>
        <taxon>Bacteria</taxon>
        <taxon>Bacillati</taxon>
        <taxon>Mycoplasmatota</taxon>
        <taxon>Mollicutes</taxon>
        <taxon>Acholeplasmatales</taxon>
        <taxon>Acholeplasmataceae</taxon>
        <taxon>Acholeplasma</taxon>
    </lineage>
</organism>
<feature type="transmembrane region" description="Helical" evidence="1">
    <location>
        <begin position="81"/>
        <end position="103"/>
    </location>
</feature>
<dbReference type="HOGENOM" id="CLU_1801827_0_0_14"/>
<dbReference type="RefSeq" id="WP_030003893.1">
    <property type="nucleotide sequence ID" value="NC_022538.1"/>
</dbReference>
<dbReference type="AlphaFoldDB" id="U4KQQ9"/>
<feature type="transmembrane region" description="Helical" evidence="1">
    <location>
        <begin position="12"/>
        <end position="33"/>
    </location>
</feature>
<feature type="transmembrane region" description="Helical" evidence="1">
    <location>
        <begin position="45"/>
        <end position="69"/>
    </location>
</feature>
<dbReference type="Proteomes" id="UP000032740">
    <property type="component" value="Chromosome"/>
</dbReference>
<reference evidence="2 3" key="1">
    <citation type="journal article" date="2013" name="J. Mol. Microbiol. Biotechnol.">
        <title>Analysis of the Complete Genomes of Acholeplasma brassicae , A. palmae and A. laidlawii and Their Comparison to the Obligate Parasites from ' Candidatus Phytoplasma'.</title>
        <authorList>
            <person name="Kube M."/>
            <person name="Siewert C."/>
            <person name="Migdoll A.M."/>
            <person name="Duduk B."/>
            <person name="Holz S."/>
            <person name="Rabus R."/>
            <person name="Seemuller E."/>
            <person name="Mitrovic J."/>
            <person name="Muller I."/>
            <person name="Buttner C."/>
            <person name="Reinhardt R."/>
        </authorList>
    </citation>
    <scope>NUCLEOTIDE SEQUENCE [LARGE SCALE GENOMIC DNA]</scope>
    <source>
        <strain evidence="2 3">J233</strain>
    </source>
</reference>
<evidence type="ECO:0000256" key="1">
    <source>
        <dbReference type="SAM" id="Phobius"/>
    </source>
</evidence>
<name>U4KQQ9_ALTPJ</name>
<protein>
    <submittedName>
        <fullName evidence="2">Uncharacterized protein</fullName>
    </submittedName>
</protein>
<evidence type="ECO:0000313" key="2">
    <source>
        <dbReference type="EMBL" id="CCV65010.1"/>
    </source>
</evidence>
<dbReference type="EMBL" id="FO681347">
    <property type="protein sequence ID" value="CCV65010.1"/>
    <property type="molecule type" value="Genomic_DNA"/>
</dbReference>
<keyword evidence="1" id="KW-1133">Transmembrane helix</keyword>
<dbReference type="KEGG" id="apal:BN85414330"/>
<keyword evidence="3" id="KW-1185">Reference proteome</keyword>
<evidence type="ECO:0000313" key="3">
    <source>
        <dbReference type="Proteomes" id="UP000032740"/>
    </source>
</evidence>
<sequence>MKKLKVTHQVMFIVFMIYLVILSFPFTHFIHSIETGINEETIKQFLYWLIPGLILFGSYTALIGLEFCIEKFKNPNRTLNIAMILTGLLAIGLSVPVFFILLLTLSFPPITVKGLLYTLYAVPAVAIFITTVVVKFKLSKIIG</sequence>
<keyword evidence="1" id="KW-0812">Transmembrane</keyword>
<proteinExistence type="predicted"/>
<feature type="transmembrane region" description="Helical" evidence="1">
    <location>
        <begin position="115"/>
        <end position="134"/>
    </location>
</feature>
<keyword evidence="1" id="KW-0472">Membrane</keyword>
<gene>
    <name evidence="2" type="ORF">BN85414330</name>
</gene>
<accession>U4KQQ9</accession>